<dbReference type="InterPro" id="IPR055372">
    <property type="entry name" value="CBM96"/>
</dbReference>
<feature type="domain" description="Carbohydrate-binding module family 96" evidence="6">
    <location>
        <begin position="139"/>
        <end position="297"/>
    </location>
</feature>
<feature type="transmembrane region" description="Helical" evidence="5">
    <location>
        <begin position="44"/>
        <end position="65"/>
    </location>
</feature>
<evidence type="ECO:0000256" key="4">
    <source>
        <dbReference type="SAM" id="MobiDB-lite"/>
    </source>
</evidence>
<evidence type="ECO:0000256" key="5">
    <source>
        <dbReference type="SAM" id="Phobius"/>
    </source>
</evidence>
<dbReference type="EMBL" id="LBVL01000007">
    <property type="protein sequence ID" value="KKQ85333.1"/>
    <property type="molecule type" value="Genomic_DNA"/>
</dbReference>
<evidence type="ECO:0000256" key="1">
    <source>
        <dbReference type="ARBA" id="ARBA00004613"/>
    </source>
</evidence>
<dbReference type="Proteomes" id="UP000034081">
    <property type="component" value="Unassembled WGS sequence"/>
</dbReference>
<evidence type="ECO:0000313" key="8">
    <source>
        <dbReference type="Proteomes" id="UP000034081"/>
    </source>
</evidence>
<evidence type="ECO:0000256" key="3">
    <source>
        <dbReference type="ARBA" id="ARBA00022729"/>
    </source>
</evidence>
<proteinExistence type="predicted"/>
<keyword evidence="2" id="KW-0964">Secreted</keyword>
<sequence>MEILFSVLCLKMDNEPVFRTEESTENVSQPPEASVKKFSSKSKLIILIAGFVVLMLLIGGGSYFLGKRSNSSENPSPTPAPTQTPEPTEIISSPTPTATASGSITPTKKLLSTKTPTSSPTPIPKSKILSSSTSLDGFRSSNNGGNATLEIRAGRNVNLVTRGFVSFDLSDIPSGATITEASLRLYQAKIIGNPYGAGGSLKVDHLTYGDSLDNEDYGAAALSSSFITLTNNASIEWKDAVVTDRVKDDIANGRSRSQFRIHFQTENTGGDVTGDFAYFEAAENNMATGNTPQLVIKYY</sequence>
<gene>
    <name evidence="7" type="ORF">UT08_C0007G0006</name>
</gene>
<keyword evidence="7" id="KW-0418">Kinase</keyword>
<dbReference type="GO" id="GO:0004674">
    <property type="term" value="F:protein serine/threonine kinase activity"/>
    <property type="evidence" value="ECO:0007669"/>
    <property type="project" value="UniProtKB-KW"/>
</dbReference>
<accession>A0A0G0L062</accession>
<organism evidence="7 8">
    <name type="scientific">Candidatus Woesebacteria bacterium GW2011_GWB1_38_8</name>
    <dbReference type="NCBI Taxonomy" id="1618570"/>
    <lineage>
        <taxon>Bacteria</taxon>
        <taxon>Candidatus Woeseibacteriota</taxon>
    </lineage>
</organism>
<evidence type="ECO:0000313" key="7">
    <source>
        <dbReference type="EMBL" id="KKQ85333.1"/>
    </source>
</evidence>
<evidence type="ECO:0000256" key="2">
    <source>
        <dbReference type="ARBA" id="ARBA00022525"/>
    </source>
</evidence>
<keyword evidence="5" id="KW-0472">Membrane</keyword>
<keyword evidence="5" id="KW-1133">Transmembrane helix</keyword>
<name>A0A0G0L062_9BACT</name>
<keyword evidence="7" id="KW-0808">Transferase</keyword>
<comment type="subcellular location">
    <subcellularLocation>
        <location evidence="1">Secreted</location>
    </subcellularLocation>
</comment>
<evidence type="ECO:0000259" key="6">
    <source>
        <dbReference type="Pfam" id="PF24517"/>
    </source>
</evidence>
<reference evidence="7 8" key="1">
    <citation type="journal article" date="2015" name="Nature">
        <title>rRNA introns, odd ribosomes, and small enigmatic genomes across a large radiation of phyla.</title>
        <authorList>
            <person name="Brown C.T."/>
            <person name="Hug L.A."/>
            <person name="Thomas B.C."/>
            <person name="Sharon I."/>
            <person name="Castelle C.J."/>
            <person name="Singh A."/>
            <person name="Wilkins M.J."/>
            <person name="Williams K.H."/>
            <person name="Banfield J.F."/>
        </authorList>
    </citation>
    <scope>NUCLEOTIDE SEQUENCE [LARGE SCALE GENOMIC DNA]</scope>
</reference>
<keyword evidence="3" id="KW-0732">Signal</keyword>
<keyword evidence="7" id="KW-0723">Serine/threonine-protein kinase</keyword>
<dbReference type="Pfam" id="PF24517">
    <property type="entry name" value="CBM96"/>
    <property type="match status" value="1"/>
</dbReference>
<dbReference type="NCBIfam" id="NF033679">
    <property type="entry name" value="DNRLRE_dom"/>
    <property type="match status" value="1"/>
</dbReference>
<keyword evidence="5" id="KW-0812">Transmembrane</keyword>
<feature type="region of interest" description="Disordered" evidence="4">
    <location>
        <begin position="69"/>
        <end position="146"/>
    </location>
</feature>
<dbReference type="AlphaFoldDB" id="A0A0G0L062"/>
<protein>
    <submittedName>
        <fullName evidence="7">Serine/threonine protein kinase</fullName>
    </submittedName>
</protein>
<dbReference type="STRING" id="1618570.UT08_C0007G0006"/>
<comment type="caution">
    <text evidence="7">The sequence shown here is derived from an EMBL/GenBank/DDBJ whole genome shotgun (WGS) entry which is preliminary data.</text>
</comment>
<feature type="compositionally biased region" description="Low complexity" evidence="4">
    <location>
        <begin position="85"/>
        <end position="135"/>
    </location>
</feature>